<keyword evidence="4" id="KW-0460">Magnesium</keyword>
<evidence type="ECO:0000313" key="9">
    <source>
        <dbReference type="EMBL" id="MDO6414478.1"/>
    </source>
</evidence>
<keyword evidence="6" id="KW-0342">GTP-binding</keyword>
<dbReference type="SUPFAM" id="SSF144010">
    <property type="entry name" value="CofE-like"/>
    <property type="match status" value="1"/>
</dbReference>
<evidence type="ECO:0000256" key="4">
    <source>
        <dbReference type="ARBA" id="ARBA00022842"/>
    </source>
</evidence>
<dbReference type="NCBIfam" id="TIGR01916">
    <property type="entry name" value="F420_cofE"/>
    <property type="match status" value="1"/>
</dbReference>
<evidence type="ECO:0000256" key="1">
    <source>
        <dbReference type="ARBA" id="ARBA00022598"/>
    </source>
</evidence>
<reference evidence="9" key="1">
    <citation type="submission" date="2023-07" db="EMBL/GenBank/DDBJ databases">
        <authorList>
            <person name="Kim M."/>
        </authorList>
    </citation>
    <scope>NUCLEOTIDE SEQUENCE</scope>
    <source>
        <strain evidence="9">BIUV-7</strain>
    </source>
</reference>
<dbReference type="Proteomes" id="UP001169764">
    <property type="component" value="Unassembled WGS sequence"/>
</dbReference>
<dbReference type="EC" id="6.3.2.31" evidence="9"/>
<keyword evidence="2" id="KW-0479">Metal-binding</keyword>
<evidence type="ECO:0000256" key="3">
    <source>
        <dbReference type="ARBA" id="ARBA00022741"/>
    </source>
</evidence>
<evidence type="ECO:0000256" key="2">
    <source>
        <dbReference type="ARBA" id="ARBA00022723"/>
    </source>
</evidence>
<evidence type="ECO:0000259" key="8">
    <source>
        <dbReference type="Pfam" id="PF01996"/>
    </source>
</evidence>
<dbReference type="RefSeq" id="WP_303541663.1">
    <property type="nucleotide sequence ID" value="NZ_JAUOTP010000003.1"/>
</dbReference>
<keyword evidence="5" id="KW-0630">Potassium</keyword>
<keyword evidence="7" id="KW-0464">Manganese</keyword>
<protein>
    <submittedName>
        <fullName evidence="9">Coenzyme F420-0:L-glutamate ligase</fullName>
        <ecNumber evidence="9">6.3.2.31</ecNumber>
    </submittedName>
</protein>
<evidence type="ECO:0000313" key="10">
    <source>
        <dbReference type="Proteomes" id="UP001169764"/>
    </source>
</evidence>
<name>A0ABT8Y9G8_9SPHN</name>
<dbReference type="InterPro" id="IPR008225">
    <property type="entry name" value="F420-0_g-glutamyl_ligase"/>
</dbReference>
<dbReference type="Pfam" id="PF01996">
    <property type="entry name" value="F420_ligase"/>
    <property type="match status" value="1"/>
</dbReference>
<gene>
    <name evidence="9" type="primary">cofE</name>
    <name evidence="9" type="ORF">Q4F19_08810</name>
</gene>
<proteinExistence type="predicted"/>
<feature type="domain" description="Coenzyme F420:L-glutamate ligase-like" evidence="8">
    <location>
        <begin position="15"/>
        <end position="233"/>
    </location>
</feature>
<dbReference type="PANTHER" id="PTHR47917:SF1">
    <property type="entry name" value="COENZYME F420:L-GLUTAMATE LIGASE"/>
    <property type="match status" value="1"/>
</dbReference>
<accession>A0ABT8Y9G8</accession>
<dbReference type="Gene3D" id="3.90.1660.10">
    <property type="entry name" value="CofE-like domain"/>
    <property type="match status" value="1"/>
</dbReference>
<sequence length="256" mass="26226">MVGSEGLRVFPVTGIGEIKPGDGLAAIIANALAGQELWPVADDVLVVTSKIVSKAEGRFASLAEVRPGAEALALAATTGKDPRLVELILGESSRVVRTAPNVLITRHRLGLIMANAGIDQSNIGPGSEDRALLLPTDPDKAAAALSEELVGALGFAPAIIISDSFGRPWRQGVVNVAIGSCGFPSLVDRRGAPDRDGRLMQVTQIALADMVAAAAGLVTGEGDEGVPVAIVRGLPATAPIRPASALLRPADQDLFG</sequence>
<comment type="caution">
    <text evidence="9">The sequence shown here is derived from an EMBL/GenBank/DDBJ whole genome shotgun (WGS) entry which is preliminary data.</text>
</comment>
<dbReference type="GO" id="GO:0052618">
    <property type="term" value="F:coenzyme F420-0:L-glutamate ligase activity"/>
    <property type="evidence" value="ECO:0007669"/>
    <property type="project" value="UniProtKB-EC"/>
</dbReference>
<dbReference type="EMBL" id="JAUOTP010000003">
    <property type="protein sequence ID" value="MDO6414478.1"/>
    <property type="molecule type" value="Genomic_DNA"/>
</dbReference>
<evidence type="ECO:0000256" key="7">
    <source>
        <dbReference type="ARBA" id="ARBA00023211"/>
    </source>
</evidence>
<organism evidence="9 10">
    <name type="scientific">Sphingomonas natans</name>
    <dbReference type="NCBI Taxonomy" id="3063330"/>
    <lineage>
        <taxon>Bacteria</taxon>
        <taxon>Pseudomonadati</taxon>
        <taxon>Pseudomonadota</taxon>
        <taxon>Alphaproteobacteria</taxon>
        <taxon>Sphingomonadales</taxon>
        <taxon>Sphingomonadaceae</taxon>
        <taxon>Sphingomonas</taxon>
    </lineage>
</organism>
<evidence type="ECO:0000256" key="5">
    <source>
        <dbReference type="ARBA" id="ARBA00022958"/>
    </source>
</evidence>
<keyword evidence="10" id="KW-1185">Reference proteome</keyword>
<evidence type="ECO:0000256" key="6">
    <source>
        <dbReference type="ARBA" id="ARBA00023134"/>
    </source>
</evidence>
<keyword evidence="1 9" id="KW-0436">Ligase</keyword>
<dbReference type="Gene3D" id="3.30.1330.100">
    <property type="entry name" value="CofE-like"/>
    <property type="match status" value="1"/>
</dbReference>
<dbReference type="InterPro" id="IPR002847">
    <property type="entry name" value="F420-0_gamma-glut_ligase-dom"/>
</dbReference>
<keyword evidence="3" id="KW-0547">Nucleotide-binding</keyword>
<dbReference type="PANTHER" id="PTHR47917">
    <property type="match status" value="1"/>
</dbReference>